<feature type="region of interest" description="Disordered" evidence="1">
    <location>
        <begin position="1"/>
        <end position="33"/>
    </location>
</feature>
<sequence length="77" mass="8702">MLEWKRCNKRGSLSEQELGAPPESYTRSSPEKTLGSIPELIVGVDSDSNFNLNLLQNRLTQSDLKKNSNNVPHSFQR</sequence>
<gene>
    <name evidence="2" type="ORF">L484_008888</name>
</gene>
<name>W9QX39_9ROSA</name>
<protein>
    <submittedName>
        <fullName evidence="2">Uncharacterized protein</fullName>
    </submittedName>
</protein>
<dbReference type="Proteomes" id="UP000030645">
    <property type="component" value="Unassembled WGS sequence"/>
</dbReference>
<keyword evidence="3" id="KW-1185">Reference proteome</keyword>
<evidence type="ECO:0000313" key="2">
    <source>
        <dbReference type="EMBL" id="EXB56507.1"/>
    </source>
</evidence>
<proteinExistence type="predicted"/>
<organism evidence="2 3">
    <name type="scientific">Morus notabilis</name>
    <dbReference type="NCBI Taxonomy" id="981085"/>
    <lineage>
        <taxon>Eukaryota</taxon>
        <taxon>Viridiplantae</taxon>
        <taxon>Streptophyta</taxon>
        <taxon>Embryophyta</taxon>
        <taxon>Tracheophyta</taxon>
        <taxon>Spermatophyta</taxon>
        <taxon>Magnoliopsida</taxon>
        <taxon>eudicotyledons</taxon>
        <taxon>Gunneridae</taxon>
        <taxon>Pentapetalae</taxon>
        <taxon>rosids</taxon>
        <taxon>fabids</taxon>
        <taxon>Rosales</taxon>
        <taxon>Moraceae</taxon>
        <taxon>Moreae</taxon>
        <taxon>Morus</taxon>
    </lineage>
</organism>
<evidence type="ECO:0000256" key="1">
    <source>
        <dbReference type="SAM" id="MobiDB-lite"/>
    </source>
</evidence>
<reference evidence="3" key="1">
    <citation type="submission" date="2013-01" db="EMBL/GenBank/DDBJ databases">
        <title>Draft Genome Sequence of a Mulberry Tree, Morus notabilis C.K. Schneid.</title>
        <authorList>
            <person name="He N."/>
            <person name="Zhao S."/>
        </authorList>
    </citation>
    <scope>NUCLEOTIDE SEQUENCE</scope>
</reference>
<evidence type="ECO:0000313" key="3">
    <source>
        <dbReference type="Proteomes" id="UP000030645"/>
    </source>
</evidence>
<dbReference type="EMBL" id="KE344293">
    <property type="protein sequence ID" value="EXB56507.1"/>
    <property type="molecule type" value="Genomic_DNA"/>
</dbReference>
<accession>W9QX39</accession>
<dbReference type="AlphaFoldDB" id="W9QX39"/>